<dbReference type="InterPro" id="IPR036890">
    <property type="entry name" value="HATPase_C_sf"/>
</dbReference>
<evidence type="ECO:0000256" key="1">
    <source>
        <dbReference type="ARBA" id="ARBA00022553"/>
    </source>
</evidence>
<dbReference type="EMBL" id="FPHP01000018">
    <property type="protein sequence ID" value="SFV75150.1"/>
    <property type="molecule type" value="Genomic_DNA"/>
</dbReference>
<dbReference type="Pfam" id="PF07228">
    <property type="entry name" value="SpoIIE"/>
    <property type="match status" value="1"/>
</dbReference>
<dbReference type="SMART" id="SM00448">
    <property type="entry name" value="REC"/>
    <property type="match status" value="1"/>
</dbReference>
<dbReference type="InterPro" id="IPR011006">
    <property type="entry name" value="CheY-like_superfamily"/>
</dbReference>
<dbReference type="CDD" id="cd00156">
    <property type="entry name" value="REC"/>
    <property type="match status" value="1"/>
</dbReference>
<sequence>MTDVLKENEDILKYLKTLNILCVDDDEATIDAYESLFQYLVKDFISANNGEDGFKKFQENKIDFIITDYHMPILDGLEMVKKIRAIDKDVPIILVTAIDDKEVIINALNFRVNHFIKKPIHPKQVINVIIDAAKMLLANQHLKELQQKRLQELEAKESYSTYQEDLAFDKELNILRNDFYYQMLNTKDDIYLLDFLYQPLDIVSGDAYSARKIDENQSFYLMIDGMGKGLSASLTAMVITTFINHTIDKMIKYNDFDLYRLTKEALNYIRPVLLDEEALSIDFFVINNKTNTLSYAKFAMPVMLLQDEKGNVIRLQSNNLPMSKYLEDVVISTFNIKDIIKILIYSDGLVENTTCNQSKSYLEFIEKDFYTSFTKDDFKHSFMQKINQQEDDITLIYLHKLKYNKSILEKKVFETSLEDVDNANEWYINLWEQLTDNSSVVNSIGLVFNELFMNAYEHGNLGIDATTKNKMLDEDIYFDTLLEKEQMCDKQITVEVQKIPYNNIDYIITIITDEGEGFDTQILSKIFRNSQTFNGRGVFVSRKNSLGIYYNRKGNQVLFLNKVPQKED</sequence>
<keyword evidence="3" id="KW-0675">Receptor</keyword>
<keyword evidence="1" id="KW-0597">Phosphoprotein</keyword>
<dbReference type="PROSITE" id="PS50110">
    <property type="entry name" value="RESPONSE_REGULATORY"/>
    <property type="match status" value="1"/>
</dbReference>
<dbReference type="InterPro" id="IPR001789">
    <property type="entry name" value="Sig_transdc_resp-reg_receiver"/>
</dbReference>
<dbReference type="SMART" id="SM00331">
    <property type="entry name" value="PP2C_SIG"/>
    <property type="match status" value="1"/>
</dbReference>
<dbReference type="AlphaFoldDB" id="A0A1W1D3R2"/>
<reference evidence="3" key="1">
    <citation type="submission" date="2016-10" db="EMBL/GenBank/DDBJ databases">
        <authorList>
            <person name="de Groot N.N."/>
        </authorList>
    </citation>
    <scope>NUCLEOTIDE SEQUENCE</scope>
</reference>
<gene>
    <name evidence="3" type="ORF">MNB_SM-3-1239</name>
</gene>
<dbReference type="SUPFAM" id="SSF52172">
    <property type="entry name" value="CheY-like"/>
    <property type="match status" value="1"/>
</dbReference>
<organism evidence="3">
    <name type="scientific">hydrothermal vent metagenome</name>
    <dbReference type="NCBI Taxonomy" id="652676"/>
    <lineage>
        <taxon>unclassified sequences</taxon>
        <taxon>metagenomes</taxon>
        <taxon>ecological metagenomes</taxon>
    </lineage>
</organism>
<accession>A0A1W1D3R2</accession>
<dbReference type="InterPro" id="IPR036457">
    <property type="entry name" value="PPM-type-like_dom_sf"/>
</dbReference>
<name>A0A1W1D3R2_9ZZZZ</name>
<protein>
    <submittedName>
        <fullName evidence="3">Chemotaxis regulator-transmits chemoreceptor signals to flagelllar motor components CheY</fullName>
    </submittedName>
</protein>
<dbReference type="PANTHER" id="PTHR44591:SF3">
    <property type="entry name" value="RESPONSE REGULATORY DOMAIN-CONTAINING PROTEIN"/>
    <property type="match status" value="1"/>
</dbReference>
<dbReference type="GO" id="GO:0000160">
    <property type="term" value="P:phosphorelay signal transduction system"/>
    <property type="evidence" value="ECO:0007669"/>
    <property type="project" value="InterPro"/>
</dbReference>
<dbReference type="Pfam" id="PF00072">
    <property type="entry name" value="Response_reg"/>
    <property type="match status" value="1"/>
</dbReference>
<dbReference type="InterPro" id="IPR050595">
    <property type="entry name" value="Bact_response_regulator"/>
</dbReference>
<proteinExistence type="predicted"/>
<evidence type="ECO:0000259" key="2">
    <source>
        <dbReference type="PROSITE" id="PS50110"/>
    </source>
</evidence>
<evidence type="ECO:0000313" key="3">
    <source>
        <dbReference type="EMBL" id="SFV75150.1"/>
    </source>
</evidence>
<dbReference type="PANTHER" id="PTHR44591">
    <property type="entry name" value="STRESS RESPONSE REGULATOR PROTEIN 1"/>
    <property type="match status" value="1"/>
</dbReference>
<dbReference type="Gene3D" id="3.40.50.2300">
    <property type="match status" value="1"/>
</dbReference>
<dbReference type="Gene3D" id="3.30.565.10">
    <property type="entry name" value="Histidine kinase-like ATPase, C-terminal domain"/>
    <property type="match status" value="1"/>
</dbReference>
<feature type="domain" description="Response regulatory" evidence="2">
    <location>
        <begin position="19"/>
        <end position="133"/>
    </location>
</feature>
<dbReference type="InterPro" id="IPR001932">
    <property type="entry name" value="PPM-type_phosphatase-like_dom"/>
</dbReference>
<dbReference type="Gene3D" id="3.60.40.10">
    <property type="entry name" value="PPM-type phosphatase domain"/>
    <property type="match status" value="1"/>
</dbReference>